<feature type="domain" description="Stealth protein CR1 conserved region 1" evidence="5">
    <location>
        <begin position="122"/>
        <end position="145"/>
    </location>
</feature>
<dbReference type="EMBL" id="KV425887">
    <property type="protein sequence ID" value="KZW02608.1"/>
    <property type="molecule type" value="Genomic_DNA"/>
</dbReference>
<dbReference type="OrthoDB" id="263283at2759"/>
<comment type="similarity">
    <text evidence="1">Belongs to the stealth family.</text>
</comment>
<feature type="domain" description="Stealth protein CR2 conserved region 2" evidence="4">
    <location>
        <begin position="229"/>
        <end position="308"/>
    </location>
</feature>
<dbReference type="PANTHER" id="PTHR24045:SF0">
    <property type="entry name" value="N-ACETYLGLUCOSAMINE-1-PHOSPHOTRANSFERASE SUBUNITS ALPHA_BETA"/>
    <property type="match status" value="1"/>
</dbReference>
<dbReference type="InterPro" id="IPR021520">
    <property type="entry name" value="Stealth_CR2"/>
</dbReference>
<evidence type="ECO:0000256" key="2">
    <source>
        <dbReference type="ARBA" id="ARBA00022679"/>
    </source>
</evidence>
<dbReference type="AlphaFoldDB" id="A0A165PSF7"/>
<dbReference type="GO" id="GO:0003976">
    <property type="term" value="F:UDP-N-acetylglucosamine-lysosomal-enzyme N-acetylglucosaminephosphotransferase activity"/>
    <property type="evidence" value="ECO:0007669"/>
    <property type="project" value="TreeGrafter"/>
</dbReference>
<feature type="domain" description="Stealth protein CR3 conserved region 3" evidence="6">
    <location>
        <begin position="361"/>
        <end position="414"/>
    </location>
</feature>
<evidence type="ECO:0000256" key="1">
    <source>
        <dbReference type="ARBA" id="ARBA00007583"/>
    </source>
</evidence>
<name>A0A165PSF7_EXIGL</name>
<evidence type="ECO:0000259" key="6">
    <source>
        <dbReference type="Pfam" id="PF17102"/>
    </source>
</evidence>
<proteinExistence type="inferred from homology"/>
<dbReference type="InterPro" id="IPR031357">
    <property type="entry name" value="Stealth_CR3"/>
</dbReference>
<dbReference type="GO" id="GO:0005794">
    <property type="term" value="C:Golgi apparatus"/>
    <property type="evidence" value="ECO:0007669"/>
    <property type="project" value="TreeGrafter"/>
</dbReference>
<accession>A0A165PSF7</accession>
<dbReference type="Proteomes" id="UP000077266">
    <property type="component" value="Unassembled WGS sequence"/>
</dbReference>
<evidence type="ECO:0008006" key="9">
    <source>
        <dbReference type="Google" id="ProtNLM"/>
    </source>
</evidence>
<dbReference type="GO" id="GO:0046835">
    <property type="term" value="P:carbohydrate phosphorylation"/>
    <property type="evidence" value="ECO:0007669"/>
    <property type="project" value="TreeGrafter"/>
</dbReference>
<dbReference type="InterPro" id="IPR047141">
    <property type="entry name" value="Stealth"/>
</dbReference>
<keyword evidence="2" id="KW-0808">Transferase</keyword>
<dbReference type="InParanoid" id="A0A165PSF7"/>
<gene>
    <name evidence="7" type="ORF">EXIGLDRAFT_759733</name>
</gene>
<evidence type="ECO:0000259" key="4">
    <source>
        <dbReference type="Pfam" id="PF11380"/>
    </source>
</evidence>
<dbReference type="Pfam" id="PF11380">
    <property type="entry name" value="Stealth_CR2"/>
    <property type="match status" value="1"/>
</dbReference>
<reference evidence="7 8" key="1">
    <citation type="journal article" date="2016" name="Mol. Biol. Evol.">
        <title>Comparative Genomics of Early-Diverging Mushroom-Forming Fungi Provides Insights into the Origins of Lignocellulose Decay Capabilities.</title>
        <authorList>
            <person name="Nagy L.G."/>
            <person name="Riley R."/>
            <person name="Tritt A."/>
            <person name="Adam C."/>
            <person name="Daum C."/>
            <person name="Floudas D."/>
            <person name="Sun H."/>
            <person name="Yadav J.S."/>
            <person name="Pangilinan J."/>
            <person name="Larsson K.H."/>
            <person name="Matsuura K."/>
            <person name="Barry K."/>
            <person name="Labutti K."/>
            <person name="Kuo R."/>
            <person name="Ohm R.A."/>
            <person name="Bhattacharya S.S."/>
            <person name="Shirouzu T."/>
            <person name="Yoshinaga Y."/>
            <person name="Martin F.M."/>
            <person name="Grigoriev I.V."/>
            <person name="Hibbett D.S."/>
        </authorList>
    </citation>
    <scope>NUCLEOTIDE SEQUENCE [LARGE SCALE GENOMIC DNA]</scope>
    <source>
        <strain evidence="7 8">HHB12029</strain>
    </source>
</reference>
<organism evidence="7 8">
    <name type="scientific">Exidia glandulosa HHB12029</name>
    <dbReference type="NCBI Taxonomy" id="1314781"/>
    <lineage>
        <taxon>Eukaryota</taxon>
        <taxon>Fungi</taxon>
        <taxon>Dikarya</taxon>
        <taxon>Basidiomycota</taxon>
        <taxon>Agaricomycotina</taxon>
        <taxon>Agaricomycetes</taxon>
        <taxon>Auriculariales</taxon>
        <taxon>Exidiaceae</taxon>
        <taxon>Exidia</taxon>
    </lineage>
</organism>
<feature type="region of interest" description="Disordered" evidence="3">
    <location>
        <begin position="150"/>
        <end position="173"/>
    </location>
</feature>
<sequence length="704" mass="79771">MSEAARRTLAFAAVATVSTAGLWFLWPQGRAPTLASFRMRTASISMPESLDVTCAVGDDPEDTLFVLHTTDDNYNASYLPFRSSPRNSLPTLDHTDSLPLDCLESFFSKGTQCEDWMTLAPRFDFVWTWVNGTDKLHQQAKLETEREFFPARQRPAQRPGQTPPSKEAKHFRDHDELRHSLRSVLNNFRQHTASFHLLTADFPIPAYEQNPVMGTDLCGALDSSSWRLGQVPQFLNLEQDRWLDGDIGLTVSHHSQFFSNYSGTSFNSFAIESQIPHISNLSKHIVYMNDDYFLTGPLKPYDFYTPEFGTVLRIQSDLMVTPAGQLKRPSGDGSGEWLSLEYSNDILSRRFGYRRRPYVIHEAKSASTVILREMVHTFPAAFDETAHNKFRMTPSLGPQRDLHTFFTFAHYVVERWREAALWAWVVARSADRPGEKWLETAWEELAGPDAKTKTTLTVRSTRRRTLEPDYVKDMLGGESSVGLSTYDFSSKDGYPYSSLGNQGTKKWPDMRNLTGTAEDDAKHPHFKCELSYDTCFAGASDPAALFTRIAFDQLACGDCIMNALVAKSGELGLEALLPARNATAVPRTAEFNPPPMLARTPRWQDADFSLSSVVPTDGQLDLRSWTLQLLHRYRFVIGSTPSRFVSLQSSWQAKQELKKLDRDASKYQLLCVNDDITRQAEDVDKVFRDWQEGKWGSPAAWERP</sequence>
<evidence type="ECO:0000256" key="3">
    <source>
        <dbReference type="SAM" id="MobiDB-lite"/>
    </source>
</evidence>
<dbReference type="STRING" id="1314781.A0A165PSF7"/>
<dbReference type="Pfam" id="PF17102">
    <property type="entry name" value="Stealth_CR3"/>
    <property type="match status" value="1"/>
</dbReference>
<evidence type="ECO:0000259" key="5">
    <source>
        <dbReference type="Pfam" id="PF17101"/>
    </source>
</evidence>
<protein>
    <recommendedName>
        <fullName evidence="9">Stealth protein CR3 conserved region 3 domain-containing protein</fullName>
    </recommendedName>
</protein>
<evidence type="ECO:0000313" key="8">
    <source>
        <dbReference type="Proteomes" id="UP000077266"/>
    </source>
</evidence>
<evidence type="ECO:0000313" key="7">
    <source>
        <dbReference type="EMBL" id="KZW02608.1"/>
    </source>
</evidence>
<dbReference type="PANTHER" id="PTHR24045">
    <property type="match status" value="1"/>
</dbReference>
<keyword evidence="8" id="KW-1185">Reference proteome</keyword>
<dbReference type="InterPro" id="IPR031358">
    <property type="entry name" value="Stealth_CR1"/>
</dbReference>
<dbReference type="Pfam" id="PF17101">
    <property type="entry name" value="Stealth_CR1"/>
    <property type="match status" value="1"/>
</dbReference>